<evidence type="ECO:0000313" key="10">
    <source>
        <dbReference type="EMBL" id="OGG84609.1"/>
    </source>
</evidence>
<reference evidence="10 11" key="1">
    <citation type="journal article" date="2016" name="Nat. Commun.">
        <title>Thousands of microbial genomes shed light on interconnected biogeochemical processes in an aquifer system.</title>
        <authorList>
            <person name="Anantharaman K."/>
            <person name="Brown C.T."/>
            <person name="Hug L.A."/>
            <person name="Sharon I."/>
            <person name="Castelle C.J."/>
            <person name="Probst A.J."/>
            <person name="Thomas B.C."/>
            <person name="Singh A."/>
            <person name="Wilkins M.J."/>
            <person name="Karaoz U."/>
            <person name="Brodie E.L."/>
            <person name="Williams K.H."/>
            <person name="Hubbard S.S."/>
            <person name="Banfield J.F."/>
        </authorList>
    </citation>
    <scope>NUCLEOTIDE SEQUENCE [LARGE SCALE GENOMIC DNA]</scope>
</reference>
<dbReference type="PANTHER" id="PTHR11705:SF143">
    <property type="entry name" value="SLL0236 PROTEIN"/>
    <property type="match status" value="1"/>
</dbReference>
<keyword evidence="6" id="KW-0482">Metalloprotease</keyword>
<name>A0A1F6FFH0_9BACT</name>
<dbReference type="CDD" id="cd00596">
    <property type="entry name" value="Peptidase_M14_like"/>
    <property type="match status" value="1"/>
</dbReference>
<dbReference type="Proteomes" id="UP000177325">
    <property type="component" value="Unassembled WGS sequence"/>
</dbReference>
<evidence type="ECO:0000256" key="6">
    <source>
        <dbReference type="ARBA" id="ARBA00023049"/>
    </source>
</evidence>
<comment type="caution">
    <text evidence="10">The sequence shown here is derived from an EMBL/GenBank/DDBJ whole genome shotgun (WGS) entry which is preliminary data.</text>
</comment>
<evidence type="ECO:0000256" key="1">
    <source>
        <dbReference type="ARBA" id="ARBA00001947"/>
    </source>
</evidence>
<keyword evidence="3" id="KW-0645">Protease</keyword>
<dbReference type="GO" id="GO:0005615">
    <property type="term" value="C:extracellular space"/>
    <property type="evidence" value="ECO:0007669"/>
    <property type="project" value="TreeGrafter"/>
</dbReference>
<evidence type="ECO:0000313" key="11">
    <source>
        <dbReference type="Proteomes" id="UP000177325"/>
    </source>
</evidence>
<gene>
    <name evidence="10" type="ORF">A3G90_00775</name>
</gene>
<comment type="similarity">
    <text evidence="2 7">Belongs to the peptidase M14 family.</text>
</comment>
<dbReference type="PROSITE" id="PS52035">
    <property type="entry name" value="PEPTIDASE_M14"/>
    <property type="match status" value="1"/>
</dbReference>
<dbReference type="SMART" id="SM00631">
    <property type="entry name" value="Zn_pept"/>
    <property type="match status" value="1"/>
</dbReference>
<organism evidence="10 11">
    <name type="scientific">Candidatus Kaiserbacteria bacterium RIFCSPLOWO2_12_FULL_45_26</name>
    <dbReference type="NCBI Taxonomy" id="1798525"/>
    <lineage>
        <taxon>Bacteria</taxon>
        <taxon>Candidatus Kaiseribacteriota</taxon>
    </lineage>
</organism>
<dbReference type="GO" id="GO:0006508">
    <property type="term" value="P:proteolysis"/>
    <property type="evidence" value="ECO:0007669"/>
    <property type="project" value="UniProtKB-KW"/>
</dbReference>
<sequence length="309" mass="33222">MKNIILIAVVILVLIGGGTYILMSENNQLVENESNTPTTPTSATPEMSTKEASSTPEEAASDEPTSILGNSAGGEAITAYHFGTGETELLFIGGIHGGYSWNTSLLAFELIDWLEENEDKVPKNVKVTIIPVLNPDGLKVVTGTTGLFKASAVNTSETVRITGRFNANEVDINRNFDCEWESVGTWQNRSVSGGETPFSEPESAAVKAYVEANKPATVVTWYSAAGGVYSSSCNNGISTETKDLTNLFAKAAGYTAHEEFDYYQITGDMVNWFAGQNIPAISVLLTNHTDTEFSKNLSGLQAMLTKYAE</sequence>
<evidence type="ECO:0000256" key="7">
    <source>
        <dbReference type="PROSITE-ProRule" id="PRU01379"/>
    </source>
</evidence>
<dbReference type="GO" id="GO:0008270">
    <property type="term" value="F:zinc ion binding"/>
    <property type="evidence" value="ECO:0007669"/>
    <property type="project" value="InterPro"/>
</dbReference>
<feature type="compositionally biased region" description="Low complexity" evidence="8">
    <location>
        <begin position="31"/>
        <end position="47"/>
    </location>
</feature>
<dbReference type="PANTHER" id="PTHR11705">
    <property type="entry name" value="PROTEASE FAMILY M14 CARBOXYPEPTIDASE A,B"/>
    <property type="match status" value="1"/>
</dbReference>
<dbReference type="Pfam" id="PF00246">
    <property type="entry name" value="Peptidase_M14"/>
    <property type="match status" value="1"/>
</dbReference>
<evidence type="ECO:0000256" key="5">
    <source>
        <dbReference type="ARBA" id="ARBA00022833"/>
    </source>
</evidence>
<dbReference type="InterPro" id="IPR000834">
    <property type="entry name" value="Peptidase_M14"/>
</dbReference>
<dbReference type="EMBL" id="MFMM01000001">
    <property type="protein sequence ID" value="OGG84609.1"/>
    <property type="molecule type" value="Genomic_DNA"/>
</dbReference>
<evidence type="ECO:0000256" key="3">
    <source>
        <dbReference type="ARBA" id="ARBA00022670"/>
    </source>
</evidence>
<evidence type="ECO:0000256" key="4">
    <source>
        <dbReference type="ARBA" id="ARBA00022801"/>
    </source>
</evidence>
<protein>
    <recommendedName>
        <fullName evidence="9">Peptidase M14 domain-containing protein</fullName>
    </recommendedName>
</protein>
<dbReference type="Gene3D" id="3.40.630.10">
    <property type="entry name" value="Zn peptidases"/>
    <property type="match status" value="1"/>
</dbReference>
<evidence type="ECO:0000256" key="2">
    <source>
        <dbReference type="ARBA" id="ARBA00005988"/>
    </source>
</evidence>
<comment type="caution">
    <text evidence="7">Lacks conserved residue(s) required for the propagation of feature annotation.</text>
</comment>
<keyword evidence="4" id="KW-0378">Hydrolase</keyword>
<dbReference type="STRING" id="1798525.A3G90_00775"/>
<dbReference type="GO" id="GO:0004181">
    <property type="term" value="F:metallocarboxypeptidase activity"/>
    <property type="evidence" value="ECO:0007669"/>
    <property type="project" value="InterPro"/>
</dbReference>
<comment type="cofactor">
    <cofactor evidence="1">
        <name>Zn(2+)</name>
        <dbReference type="ChEBI" id="CHEBI:29105"/>
    </cofactor>
</comment>
<evidence type="ECO:0000259" key="9">
    <source>
        <dbReference type="PROSITE" id="PS52035"/>
    </source>
</evidence>
<feature type="region of interest" description="Disordered" evidence="8">
    <location>
        <begin position="31"/>
        <end position="68"/>
    </location>
</feature>
<accession>A0A1F6FFH0</accession>
<keyword evidence="5" id="KW-0862">Zinc</keyword>
<dbReference type="AlphaFoldDB" id="A0A1F6FFH0"/>
<feature type="domain" description="Peptidase M14" evidence="9">
    <location>
        <begin position="36"/>
        <end position="307"/>
    </location>
</feature>
<dbReference type="SUPFAM" id="SSF53187">
    <property type="entry name" value="Zn-dependent exopeptidases"/>
    <property type="match status" value="1"/>
</dbReference>
<evidence type="ECO:0000256" key="8">
    <source>
        <dbReference type="SAM" id="MobiDB-lite"/>
    </source>
</evidence>
<proteinExistence type="inferred from homology"/>